<dbReference type="Pfam" id="PF18895">
    <property type="entry name" value="T4SS_pilin"/>
    <property type="match status" value="1"/>
</dbReference>
<evidence type="ECO:0000256" key="1">
    <source>
        <dbReference type="SAM" id="Phobius"/>
    </source>
</evidence>
<protein>
    <submittedName>
        <fullName evidence="2">Uncharacterized protein</fullName>
    </submittedName>
</protein>
<proteinExistence type="predicted"/>
<keyword evidence="1" id="KW-0472">Membrane</keyword>
<keyword evidence="1" id="KW-1133">Transmembrane helix</keyword>
<dbReference type="InterPro" id="IPR043993">
    <property type="entry name" value="T4SS_pilin"/>
</dbReference>
<feature type="transmembrane region" description="Helical" evidence="1">
    <location>
        <begin position="44"/>
        <end position="71"/>
    </location>
</feature>
<sequence>MSKLALDLGGYKIDEDIGALAGVKKLTQWNFGALTEPADIINAVLPFVFVIAGLVLFVMFFFGGFTIFVSAGNPEKTKQGQQMIVNALVGFAIIFAAYWIIELLQYSLGFQAL</sequence>
<reference evidence="2 3" key="1">
    <citation type="journal article" date="2016" name="Nat. Commun.">
        <title>Thousands of microbial genomes shed light on interconnected biogeochemical processes in an aquifer system.</title>
        <authorList>
            <person name="Anantharaman K."/>
            <person name="Brown C.T."/>
            <person name="Hug L.A."/>
            <person name="Sharon I."/>
            <person name="Castelle C.J."/>
            <person name="Probst A.J."/>
            <person name="Thomas B.C."/>
            <person name="Singh A."/>
            <person name="Wilkins M.J."/>
            <person name="Karaoz U."/>
            <person name="Brodie E.L."/>
            <person name="Williams K.H."/>
            <person name="Hubbard S.S."/>
            <person name="Banfield J.F."/>
        </authorList>
    </citation>
    <scope>NUCLEOTIDE SEQUENCE [LARGE SCALE GENOMIC DNA]</scope>
</reference>
<feature type="transmembrane region" description="Helical" evidence="1">
    <location>
        <begin position="83"/>
        <end position="101"/>
    </location>
</feature>
<comment type="caution">
    <text evidence="2">The sequence shown here is derived from an EMBL/GenBank/DDBJ whole genome shotgun (WGS) entry which is preliminary data.</text>
</comment>
<organism evidence="2 3">
    <name type="scientific">Candidatus Portnoybacteria bacterium RIFCSPLOWO2_02_FULL_39_11</name>
    <dbReference type="NCBI Taxonomy" id="1802001"/>
    <lineage>
        <taxon>Bacteria</taxon>
        <taxon>Candidatus Portnoyibacteriota</taxon>
    </lineage>
</organism>
<name>A0A1G2FQN9_9BACT</name>
<dbReference type="Proteomes" id="UP000177126">
    <property type="component" value="Unassembled WGS sequence"/>
</dbReference>
<dbReference type="EMBL" id="MHNF01000041">
    <property type="protein sequence ID" value="OGZ40082.1"/>
    <property type="molecule type" value="Genomic_DNA"/>
</dbReference>
<evidence type="ECO:0000313" key="3">
    <source>
        <dbReference type="Proteomes" id="UP000177126"/>
    </source>
</evidence>
<gene>
    <name evidence="2" type="ORF">A3B04_02405</name>
</gene>
<dbReference type="AlphaFoldDB" id="A0A1G2FQN9"/>
<keyword evidence="1" id="KW-0812">Transmembrane</keyword>
<evidence type="ECO:0000313" key="2">
    <source>
        <dbReference type="EMBL" id="OGZ40082.1"/>
    </source>
</evidence>
<accession>A0A1G2FQN9</accession>